<proteinExistence type="predicted"/>
<evidence type="ECO:0000313" key="1">
    <source>
        <dbReference type="EMBL" id="MFM1348662.1"/>
    </source>
</evidence>
<protein>
    <submittedName>
        <fullName evidence="1">Uncharacterized protein</fullName>
    </submittedName>
</protein>
<dbReference type="Proteomes" id="UP001629523">
    <property type="component" value="Unassembled WGS sequence"/>
</dbReference>
<dbReference type="RefSeq" id="WP_050076020.1">
    <property type="nucleotide sequence ID" value="NZ_CABHYG010000013.1"/>
</dbReference>
<dbReference type="EMBL" id="JBBEST010000013">
    <property type="protein sequence ID" value="MFM1348662.1"/>
    <property type="molecule type" value="Genomic_DNA"/>
</dbReference>
<reference evidence="1 2" key="1">
    <citation type="journal article" date="2024" name="Infect. Genet. Evol.">
        <title>Characteristics and comparative genome analysis of Yersinia enterocolitica and related species associated with human infections in Switzerland 2019-2023.</title>
        <authorList>
            <person name="Stevens M.J.A."/>
            <person name="Horlbog J.A."/>
            <person name="Diethelm A."/>
            <person name="Stephan R."/>
            <person name="Nuesch-Inderbinen M."/>
        </authorList>
    </citation>
    <scope>NUCLEOTIDE SEQUENCE [LARGE SCALE GENOMIC DNA]</scope>
    <source>
        <strain evidence="1 2">N20-0302</strain>
    </source>
</reference>
<accession>A0ABW9F3C0</accession>
<organism evidence="1 2">
    <name type="scientific">Yersinia proxima</name>
    <dbReference type="NCBI Taxonomy" id="2890316"/>
    <lineage>
        <taxon>Bacteria</taxon>
        <taxon>Pseudomonadati</taxon>
        <taxon>Pseudomonadota</taxon>
        <taxon>Gammaproteobacteria</taxon>
        <taxon>Enterobacterales</taxon>
        <taxon>Yersiniaceae</taxon>
        <taxon>Yersinia</taxon>
    </lineage>
</organism>
<sequence>MSQHDELEYALLLAMGKNNLLITKWPVDDKNVVINPEKYWTLVSQNNQLSTALVQLDKIPPGDMDILADIKKTSQNITKTVNEAIDNINDVAVVIDKAAKLIKLAAKILMWFK</sequence>
<keyword evidence="2" id="KW-1185">Reference proteome</keyword>
<gene>
    <name evidence="1" type="ORF">WFP14_19150</name>
</gene>
<dbReference type="GeneID" id="93971060"/>
<comment type="caution">
    <text evidence="1">The sequence shown here is derived from an EMBL/GenBank/DDBJ whole genome shotgun (WGS) entry which is preliminary data.</text>
</comment>
<evidence type="ECO:0000313" key="2">
    <source>
        <dbReference type="Proteomes" id="UP001629523"/>
    </source>
</evidence>
<name>A0ABW9F3C0_9GAMM</name>